<name>A0A6G9CNF5_RHOER</name>
<reference evidence="1 2" key="1">
    <citation type="submission" date="2020-03" db="EMBL/GenBank/DDBJ databases">
        <title>Screen low temperature-resistant strains for efficient degradation of petroleum hydrocarbons under the low temperature.</title>
        <authorList>
            <person name="Wang Y."/>
            <person name="Chen J."/>
        </authorList>
    </citation>
    <scope>NUCLEOTIDE SEQUENCE [LARGE SCALE GENOMIC DNA]</scope>
    <source>
        <strain evidence="1 2">KB1</strain>
    </source>
</reference>
<dbReference type="Proteomes" id="UP000502345">
    <property type="component" value="Chromosome"/>
</dbReference>
<gene>
    <name evidence="1" type="ORF">G9444_1321</name>
</gene>
<accession>A0A6G9CNF5</accession>
<dbReference type="EMBL" id="CP050124">
    <property type="protein sequence ID" value="QIP38565.1"/>
    <property type="molecule type" value="Genomic_DNA"/>
</dbReference>
<dbReference type="AlphaFoldDB" id="A0A6G9CNF5"/>
<evidence type="ECO:0000313" key="1">
    <source>
        <dbReference type="EMBL" id="QIP38565.1"/>
    </source>
</evidence>
<evidence type="ECO:0000313" key="2">
    <source>
        <dbReference type="Proteomes" id="UP000502345"/>
    </source>
</evidence>
<organism evidence="1 2">
    <name type="scientific">Rhodococcus erythropolis</name>
    <name type="common">Arthrobacter picolinophilus</name>
    <dbReference type="NCBI Taxonomy" id="1833"/>
    <lineage>
        <taxon>Bacteria</taxon>
        <taxon>Bacillati</taxon>
        <taxon>Actinomycetota</taxon>
        <taxon>Actinomycetes</taxon>
        <taxon>Mycobacteriales</taxon>
        <taxon>Nocardiaceae</taxon>
        <taxon>Rhodococcus</taxon>
        <taxon>Rhodococcus erythropolis group</taxon>
    </lineage>
</organism>
<proteinExistence type="predicted"/>
<sequence>MRMSSAISPPIRKKANDVTMYISPIIL</sequence>
<protein>
    <submittedName>
        <fullName evidence="1">Uncharacterized protein</fullName>
    </submittedName>
</protein>